<dbReference type="AlphaFoldDB" id="A0A7E4VJK8"/>
<evidence type="ECO:0000313" key="12">
    <source>
        <dbReference type="Proteomes" id="UP000492821"/>
    </source>
</evidence>
<dbReference type="PROSITE" id="PS50001">
    <property type="entry name" value="SH2"/>
    <property type="match status" value="1"/>
</dbReference>
<dbReference type="InterPro" id="IPR020635">
    <property type="entry name" value="Tyr_kinase_cat_dom"/>
</dbReference>
<evidence type="ECO:0000256" key="4">
    <source>
        <dbReference type="ARBA" id="ARBA00022840"/>
    </source>
</evidence>
<keyword evidence="12" id="KW-1185">Reference proteome</keyword>
<evidence type="ECO:0000313" key="13">
    <source>
        <dbReference type="WBParaSite" id="Pan_g21956.t1"/>
    </source>
</evidence>
<keyword evidence="5 8" id="KW-0829">Tyrosine-protein kinase</keyword>
<dbReference type="InterPro" id="IPR001245">
    <property type="entry name" value="Ser-Thr/Tyr_kinase_cat_dom"/>
</dbReference>
<dbReference type="PROSITE" id="PS50011">
    <property type="entry name" value="PROTEIN_KINASE_DOM"/>
    <property type="match status" value="1"/>
</dbReference>
<organism evidence="12 13">
    <name type="scientific">Panagrellus redivivus</name>
    <name type="common">Microworm</name>
    <dbReference type="NCBI Taxonomy" id="6233"/>
    <lineage>
        <taxon>Eukaryota</taxon>
        <taxon>Metazoa</taxon>
        <taxon>Ecdysozoa</taxon>
        <taxon>Nematoda</taxon>
        <taxon>Chromadorea</taxon>
        <taxon>Rhabditida</taxon>
        <taxon>Tylenchina</taxon>
        <taxon>Panagrolaimomorpha</taxon>
        <taxon>Panagrolaimoidea</taxon>
        <taxon>Panagrolaimidae</taxon>
        <taxon>Panagrellus</taxon>
    </lineage>
</organism>
<name>A0A7E4VJK8_PANRE</name>
<dbReference type="FunFam" id="3.30.200.20:FF:000518">
    <property type="entry name" value="Tyrosine-protein kinase"/>
    <property type="match status" value="1"/>
</dbReference>
<dbReference type="InterPro" id="IPR017441">
    <property type="entry name" value="Protein_kinase_ATP_BS"/>
</dbReference>
<dbReference type="SMART" id="SM00219">
    <property type="entry name" value="TyrKc"/>
    <property type="match status" value="1"/>
</dbReference>
<accession>A0A7E4VJK8</accession>
<feature type="domain" description="Protein kinase" evidence="11">
    <location>
        <begin position="121"/>
        <end position="377"/>
    </location>
</feature>
<dbReference type="SUPFAM" id="SSF55550">
    <property type="entry name" value="SH2 domain"/>
    <property type="match status" value="1"/>
</dbReference>
<dbReference type="InterPro" id="IPR000719">
    <property type="entry name" value="Prot_kinase_dom"/>
</dbReference>
<dbReference type="GO" id="GO:0005524">
    <property type="term" value="F:ATP binding"/>
    <property type="evidence" value="ECO:0007669"/>
    <property type="project" value="UniProtKB-UniRule"/>
</dbReference>
<evidence type="ECO:0000256" key="1">
    <source>
        <dbReference type="ARBA" id="ARBA00022679"/>
    </source>
</evidence>
<dbReference type="SMART" id="SM00252">
    <property type="entry name" value="SH2"/>
    <property type="match status" value="1"/>
</dbReference>
<evidence type="ECO:0000256" key="3">
    <source>
        <dbReference type="ARBA" id="ARBA00022777"/>
    </source>
</evidence>
<dbReference type="GO" id="GO:0004715">
    <property type="term" value="F:non-membrane spanning protein tyrosine kinase activity"/>
    <property type="evidence" value="ECO:0007669"/>
    <property type="project" value="UniProtKB-EC"/>
</dbReference>
<dbReference type="Gene3D" id="3.30.505.10">
    <property type="entry name" value="SH2 domain"/>
    <property type="match status" value="1"/>
</dbReference>
<proteinExistence type="inferred from homology"/>
<dbReference type="InterPro" id="IPR035849">
    <property type="entry name" value="Fes/Fps/Fer_SH2"/>
</dbReference>
<evidence type="ECO:0000256" key="8">
    <source>
        <dbReference type="RuleBase" id="RU362096"/>
    </source>
</evidence>
<keyword evidence="4 7" id="KW-0067">ATP-binding</keyword>
<reference evidence="12" key="1">
    <citation type="journal article" date="2013" name="Genetics">
        <title>The draft genome and transcriptome of Panagrellus redivivus are shaped by the harsh demands of a free-living lifestyle.</title>
        <authorList>
            <person name="Srinivasan J."/>
            <person name="Dillman A.R."/>
            <person name="Macchietto M.G."/>
            <person name="Heikkinen L."/>
            <person name="Lakso M."/>
            <person name="Fracchia K.M."/>
            <person name="Antoshechkin I."/>
            <person name="Mortazavi A."/>
            <person name="Wong G."/>
            <person name="Sternberg P.W."/>
        </authorList>
    </citation>
    <scope>NUCLEOTIDE SEQUENCE [LARGE SCALE GENOMIC DNA]</scope>
    <source>
        <strain evidence="12">MT8872</strain>
    </source>
</reference>
<evidence type="ECO:0000256" key="2">
    <source>
        <dbReference type="ARBA" id="ARBA00022741"/>
    </source>
</evidence>
<dbReference type="Pfam" id="PF07714">
    <property type="entry name" value="PK_Tyr_Ser-Thr"/>
    <property type="match status" value="1"/>
</dbReference>
<dbReference type="CDD" id="cd00192">
    <property type="entry name" value="PTKc"/>
    <property type="match status" value="1"/>
</dbReference>
<feature type="region of interest" description="Disordered" evidence="9">
    <location>
        <begin position="379"/>
        <end position="410"/>
    </location>
</feature>
<evidence type="ECO:0000256" key="5">
    <source>
        <dbReference type="ARBA" id="ARBA00023137"/>
    </source>
</evidence>
<dbReference type="InterPro" id="IPR050198">
    <property type="entry name" value="Non-receptor_tyrosine_kinases"/>
</dbReference>
<dbReference type="SUPFAM" id="SSF56112">
    <property type="entry name" value="Protein kinase-like (PK-like)"/>
    <property type="match status" value="1"/>
</dbReference>
<dbReference type="Pfam" id="PF00017">
    <property type="entry name" value="SH2"/>
    <property type="match status" value="1"/>
</dbReference>
<comment type="catalytic activity">
    <reaction evidence="8">
        <text>L-tyrosyl-[protein] + ATP = O-phospho-L-tyrosyl-[protein] + ADP + H(+)</text>
        <dbReference type="Rhea" id="RHEA:10596"/>
        <dbReference type="Rhea" id="RHEA-COMP:10136"/>
        <dbReference type="Rhea" id="RHEA-COMP:20101"/>
        <dbReference type="ChEBI" id="CHEBI:15378"/>
        <dbReference type="ChEBI" id="CHEBI:30616"/>
        <dbReference type="ChEBI" id="CHEBI:46858"/>
        <dbReference type="ChEBI" id="CHEBI:61978"/>
        <dbReference type="ChEBI" id="CHEBI:456216"/>
        <dbReference type="EC" id="2.7.10.2"/>
    </reaction>
</comment>
<evidence type="ECO:0000259" key="10">
    <source>
        <dbReference type="PROSITE" id="PS50001"/>
    </source>
</evidence>
<feature type="domain" description="SH2" evidence="10">
    <location>
        <begin position="10"/>
        <end position="109"/>
    </location>
</feature>
<dbReference type="FunFam" id="3.30.505.10:FF:000051">
    <property type="entry name" value="Tyrosine-protein kinase"/>
    <property type="match status" value="1"/>
</dbReference>
<dbReference type="InterPro" id="IPR000980">
    <property type="entry name" value="SH2"/>
</dbReference>
<dbReference type="WBParaSite" id="Pan_g21956.t1">
    <property type="protein sequence ID" value="Pan_g21956.t1"/>
    <property type="gene ID" value="Pan_g21956"/>
</dbReference>
<dbReference type="EC" id="2.7.10.2" evidence="8"/>
<dbReference type="PROSITE" id="PS00107">
    <property type="entry name" value="PROTEIN_KINASE_ATP"/>
    <property type="match status" value="1"/>
</dbReference>
<dbReference type="InterPro" id="IPR011009">
    <property type="entry name" value="Kinase-like_dom_sf"/>
</dbReference>
<dbReference type="PRINTS" id="PR00401">
    <property type="entry name" value="SH2DOMAIN"/>
</dbReference>
<dbReference type="PRINTS" id="PR00109">
    <property type="entry name" value="TYRKINASE"/>
</dbReference>
<evidence type="ECO:0000256" key="9">
    <source>
        <dbReference type="SAM" id="MobiDB-lite"/>
    </source>
</evidence>
<dbReference type="CDD" id="cd10361">
    <property type="entry name" value="SH2_Fps_family"/>
    <property type="match status" value="1"/>
</dbReference>
<dbReference type="Proteomes" id="UP000492821">
    <property type="component" value="Unassembled WGS sequence"/>
</dbReference>
<reference evidence="13" key="2">
    <citation type="submission" date="2020-10" db="UniProtKB">
        <authorList>
            <consortium name="WormBaseParasite"/>
        </authorList>
    </citation>
    <scope>IDENTIFICATION</scope>
</reference>
<sequence length="410" mass="46580">MEKQVANEIYYHGLLPREDIRQMLKNNGDFVLRVSEPRPGDERTLIISMMAHEDKEENGIKHFVIRRANNKYIVEKYGFNTVQEMINHHVSKGESLTSKDNEAIIRTPVTRQTWELSHDDIESTKKLGEGAYGEVHMGKLKLKSGVKVNVAIKLAKLEALTKEQIKEVMREARLMRAFDHPNVVKFYGVAAGTEPLMVVMELVDCGALDSYLQKNSIDVNIKTTMCAQSAFGVDYLHNTKTVLHRDIAARNCLYGGGQVKISDFGLTREGVVYQMDPHKRVPIRWLAPEILKTATYSQKTDVWAFGILCWEIYANGQEPYPGMTVAEVNARVREGYRMDRPYVCNDDVMKYVETFCWSENANDRNTMAQVATAFERFSGLTRPPPSQSCADQNTAITNRSKKGKSSKKKK</sequence>
<feature type="compositionally biased region" description="Polar residues" evidence="9">
    <location>
        <begin position="387"/>
        <end position="398"/>
    </location>
</feature>
<evidence type="ECO:0000256" key="7">
    <source>
        <dbReference type="PROSITE-ProRule" id="PRU10141"/>
    </source>
</evidence>
<keyword evidence="3 8" id="KW-0418">Kinase</keyword>
<evidence type="ECO:0000259" key="11">
    <source>
        <dbReference type="PROSITE" id="PS50011"/>
    </source>
</evidence>
<keyword evidence="1 8" id="KW-0808">Transferase</keyword>
<comment type="similarity">
    <text evidence="8">Belongs to the protein kinase superfamily. Tyr protein kinase family.</text>
</comment>
<protein>
    <recommendedName>
        <fullName evidence="8">Tyrosine-protein kinase</fullName>
        <ecNumber evidence="8">2.7.10.2</ecNumber>
    </recommendedName>
</protein>
<evidence type="ECO:0000256" key="6">
    <source>
        <dbReference type="PROSITE-ProRule" id="PRU00191"/>
    </source>
</evidence>
<dbReference type="PANTHER" id="PTHR24418">
    <property type="entry name" value="TYROSINE-PROTEIN KINASE"/>
    <property type="match status" value="1"/>
</dbReference>
<feature type="compositionally biased region" description="Basic residues" evidence="9">
    <location>
        <begin position="399"/>
        <end position="410"/>
    </location>
</feature>
<dbReference type="Gene3D" id="1.10.510.10">
    <property type="entry name" value="Transferase(Phosphotransferase) domain 1"/>
    <property type="match status" value="1"/>
</dbReference>
<keyword evidence="2 7" id="KW-0547">Nucleotide-binding</keyword>
<feature type="binding site" evidence="7">
    <location>
        <position position="153"/>
    </location>
    <ligand>
        <name>ATP</name>
        <dbReference type="ChEBI" id="CHEBI:30616"/>
    </ligand>
</feature>
<keyword evidence="6" id="KW-0727">SH2 domain</keyword>
<dbReference type="InterPro" id="IPR036860">
    <property type="entry name" value="SH2_dom_sf"/>
</dbReference>